<dbReference type="PROSITE" id="PS50231">
    <property type="entry name" value="RICIN_B_LECTIN"/>
    <property type="match status" value="1"/>
</dbReference>
<dbReference type="CDD" id="cd00161">
    <property type="entry name" value="beta-trefoil_Ricin-like"/>
    <property type="match status" value="1"/>
</dbReference>
<dbReference type="SUPFAM" id="SSF49785">
    <property type="entry name" value="Galactose-binding domain-like"/>
    <property type="match status" value="1"/>
</dbReference>
<dbReference type="Pfam" id="PF03633">
    <property type="entry name" value="Glyco_hydro_65C"/>
    <property type="match status" value="1"/>
</dbReference>
<organism evidence="3 4">
    <name type="scientific">Cystobacter fuscus (strain ATCC 25194 / DSM 2262 / NBRC 100088 / M29)</name>
    <dbReference type="NCBI Taxonomy" id="1242864"/>
    <lineage>
        <taxon>Bacteria</taxon>
        <taxon>Pseudomonadati</taxon>
        <taxon>Myxococcota</taxon>
        <taxon>Myxococcia</taxon>
        <taxon>Myxococcales</taxon>
        <taxon>Cystobacterineae</taxon>
        <taxon>Archangiaceae</taxon>
        <taxon>Cystobacter</taxon>
    </lineage>
</organism>
<feature type="region of interest" description="Disordered" evidence="1">
    <location>
        <begin position="1"/>
        <end position="65"/>
    </location>
</feature>
<name>S9NU22_CYSF2</name>
<protein>
    <recommendedName>
        <fullName evidence="2">Ricin B lectin domain-containing protein</fullName>
    </recommendedName>
</protein>
<dbReference type="InterPro" id="IPR035992">
    <property type="entry name" value="Ricin_B-like_lectins"/>
</dbReference>
<keyword evidence="4" id="KW-1185">Reference proteome</keyword>
<evidence type="ECO:0000259" key="2">
    <source>
        <dbReference type="SMART" id="SM00458"/>
    </source>
</evidence>
<dbReference type="SMART" id="SM00458">
    <property type="entry name" value="RICIN"/>
    <property type="match status" value="1"/>
</dbReference>
<evidence type="ECO:0000313" key="4">
    <source>
        <dbReference type="Proteomes" id="UP000011682"/>
    </source>
</evidence>
<dbReference type="eggNOG" id="COG3408">
    <property type="taxonomic scope" value="Bacteria"/>
</dbReference>
<dbReference type="Pfam" id="PF14200">
    <property type="entry name" value="RicinB_lectin_2"/>
    <property type="match status" value="2"/>
</dbReference>
<dbReference type="Proteomes" id="UP000011682">
    <property type="component" value="Unassembled WGS sequence"/>
</dbReference>
<dbReference type="InterPro" id="IPR054491">
    <property type="entry name" value="MGH1-like_GH"/>
</dbReference>
<dbReference type="InterPro" id="IPR005194">
    <property type="entry name" value="Glyco_hydro_65_C"/>
</dbReference>
<comment type="caution">
    <text evidence="3">The sequence shown here is derived from an EMBL/GenBank/DDBJ whole genome shotgun (WGS) entry which is preliminary data.</text>
</comment>
<evidence type="ECO:0000256" key="1">
    <source>
        <dbReference type="SAM" id="MobiDB-lite"/>
    </source>
</evidence>
<dbReference type="SUPFAM" id="SSF50370">
    <property type="entry name" value="Ricin B-like lectins"/>
    <property type="match status" value="1"/>
</dbReference>
<dbReference type="SUPFAM" id="SSF48208">
    <property type="entry name" value="Six-hairpin glycosidases"/>
    <property type="match status" value="1"/>
</dbReference>
<evidence type="ECO:0000313" key="3">
    <source>
        <dbReference type="EMBL" id="EPX55645.1"/>
    </source>
</evidence>
<dbReference type="Pfam" id="PF22422">
    <property type="entry name" value="MGH1-like_GH"/>
    <property type="match status" value="1"/>
</dbReference>
<dbReference type="Gene3D" id="2.60.120.260">
    <property type="entry name" value="Galactose-binding domain-like"/>
    <property type="match status" value="1"/>
</dbReference>
<dbReference type="InterPro" id="IPR008928">
    <property type="entry name" value="6-hairpin_glycosidase_sf"/>
</dbReference>
<dbReference type="OrthoDB" id="9757939at2"/>
<dbReference type="Pfam" id="PF00754">
    <property type="entry name" value="F5_F8_type_C"/>
    <property type="match status" value="1"/>
</dbReference>
<dbReference type="EMBL" id="ANAH02000071">
    <property type="protein sequence ID" value="EPX55645.1"/>
    <property type="molecule type" value="Genomic_DNA"/>
</dbReference>
<feature type="domain" description="Ricin B lectin" evidence="2">
    <location>
        <begin position="760"/>
        <end position="897"/>
    </location>
</feature>
<reference evidence="3" key="1">
    <citation type="submission" date="2013-05" db="EMBL/GenBank/DDBJ databases">
        <title>Genome assembly of Cystobacter fuscus DSM 2262.</title>
        <authorList>
            <person name="Sharma G."/>
            <person name="Khatri I."/>
            <person name="Kaur C."/>
            <person name="Mayilraj S."/>
            <person name="Subramanian S."/>
        </authorList>
    </citation>
    <scope>NUCLEOTIDE SEQUENCE [LARGE SCALE GENOMIC DNA]</scope>
    <source>
        <strain evidence="3">DSM 2262</strain>
    </source>
</reference>
<dbReference type="InterPro" id="IPR000421">
    <property type="entry name" value="FA58C"/>
</dbReference>
<feature type="compositionally biased region" description="Low complexity" evidence="1">
    <location>
        <begin position="14"/>
        <end position="23"/>
    </location>
</feature>
<dbReference type="Gene3D" id="1.50.10.10">
    <property type="match status" value="1"/>
</dbReference>
<dbReference type="Gene3D" id="2.80.10.50">
    <property type="match status" value="1"/>
</dbReference>
<proteinExistence type="predicted"/>
<sequence length="1083" mass="117854">MDVSNALTDGSGRGSPCSSGSRGQSKESLTSLEEQEEHPRPTSYPTKECPMPSPRSSPGRPSRRAVRAATTLLLTATAGVAAGTAWAINAPTVYARNPTAGTSFLNHTALLGGINDKPWFEANIPFLEVPDAQLQAVYYYRWQTYKEHLVYTGAEYGYLSNEFLTPVFYGAPYGGIVAAAGHHINEGRWLRDQQYVKDVINYWLAGPGQFPKPMVESVNPNTSDWAHEYSFWAASSVWQHYLVTGDKAFAIGQLPNLIKQYRGWDNQFNSSLGLYWQVPVWDATELTPASYESPDPYHGGPGYRPTINAYQYGDARAIAQLATLAGDSATATEYNNRASALQTATRARLWDPNRSFFFHMHRDNNPGNALLGTREEHGFVPWMFHLPQASDSAAFAQLLDPQGFAAPYGPTTVERRSKWFNHEASKGCCRWTGPSWPYETSQTLTGLANLLIDYPAQTTITPAHYVSLLRGYAATQYKNGVPYIAEAHDADTDKWIYDGGGHSEDYNHSTYNDNVISGLIGVRGQAGNTLTIRPLAPASWDYFALENLPYHGHNVTVLWDRLGTRYGQGVGLHLYVDGVKAASQTGLGAVTINVGAPLVQSNGGGKVNFAANGQRIANKAQPFASYTFGGAGDNAWNAIDGLVFRNGIPQNTRWTTYATTQASDFFGVKFQHPVTTSDVRLYFYDDGGGVRTPKSYDLQYWTGSAWVSVPGQTRTPAAPTATTVNQITFPPLTTTQLRVVAPNAGGGTGWGLSEFEAWSAPVFLLQNVNSDKLMAVAAASQDPSANVQQYADNGTLDHQWELVDAGGGWFKVVNLNSGLVLAVRNASKALSAQIQQSPDSGTSDQHWRFIDAGSGQFKIVNRNSGLVLGVDGMSRSDSANVVQYSDNGTQDHLWRMEPAWQPQLFTDDFEGNTASQWSPQQGIWSLCRPVSYEYCATGTGENLALAGNAGWRAYTMDASVLANGAPLNAGIALIARAQDASHYYQAEFKRTSAGYEWAVSKNDGGTWTLLASGPYTWPSGAGKYMNIRFSVQGDTLTMGVWQPGGTWQTLGAGRDAQFASGRMGLRTWGGLTGSFDIVHVHAG</sequence>
<dbReference type="AlphaFoldDB" id="S9NU22"/>
<dbReference type="Gene3D" id="2.60.120.560">
    <property type="entry name" value="Exo-inulinase, domain 1"/>
    <property type="match status" value="1"/>
</dbReference>
<dbReference type="GO" id="GO:0005975">
    <property type="term" value="P:carbohydrate metabolic process"/>
    <property type="evidence" value="ECO:0007669"/>
    <property type="project" value="InterPro"/>
</dbReference>
<dbReference type="InterPro" id="IPR000772">
    <property type="entry name" value="Ricin_B_lectin"/>
</dbReference>
<dbReference type="InterPro" id="IPR008979">
    <property type="entry name" value="Galactose-bd-like_sf"/>
</dbReference>
<accession>S9NU22</accession>
<dbReference type="InterPro" id="IPR012341">
    <property type="entry name" value="6hp_glycosidase-like_sf"/>
</dbReference>
<gene>
    <name evidence="3" type="ORF">D187_009256</name>
</gene>